<evidence type="ECO:0000256" key="1">
    <source>
        <dbReference type="ARBA" id="ARBA00007613"/>
    </source>
</evidence>
<keyword evidence="2" id="KW-0449">Lipoprotein</keyword>
<dbReference type="InterPro" id="IPR003423">
    <property type="entry name" value="OMP_efflux"/>
</dbReference>
<dbReference type="EMBL" id="JANUGW010000003">
    <property type="protein sequence ID" value="MCS0581185.1"/>
    <property type="molecule type" value="Genomic_DNA"/>
</dbReference>
<comment type="caution">
    <text evidence="3">The sequence shown here is derived from an EMBL/GenBank/DDBJ whole genome shotgun (WGS) entry which is preliminary data.</text>
</comment>
<dbReference type="RefSeq" id="WP_258815800.1">
    <property type="nucleotide sequence ID" value="NZ_JANUGW010000003.1"/>
</dbReference>
<dbReference type="Gene3D" id="1.20.1600.10">
    <property type="entry name" value="Outer membrane efflux proteins (OEP)"/>
    <property type="match status" value="1"/>
</dbReference>
<evidence type="ECO:0000313" key="4">
    <source>
        <dbReference type="Proteomes" id="UP001204151"/>
    </source>
</evidence>
<evidence type="ECO:0000256" key="2">
    <source>
        <dbReference type="RuleBase" id="RU362097"/>
    </source>
</evidence>
<evidence type="ECO:0000313" key="3">
    <source>
        <dbReference type="EMBL" id="MCS0581185.1"/>
    </source>
</evidence>
<dbReference type="InterPro" id="IPR010131">
    <property type="entry name" value="MdtP/NodT-like"/>
</dbReference>
<keyword evidence="2" id="KW-0564">Palmitate</keyword>
<dbReference type="PANTHER" id="PTHR30203:SF25">
    <property type="entry name" value="OUTER MEMBRANE PROTEIN-RELATED"/>
    <property type="match status" value="1"/>
</dbReference>
<dbReference type="SUPFAM" id="SSF56954">
    <property type="entry name" value="Outer membrane efflux proteins (OEP)"/>
    <property type="match status" value="1"/>
</dbReference>
<dbReference type="Gene3D" id="2.20.200.10">
    <property type="entry name" value="Outer membrane efflux proteins (OEP)"/>
    <property type="match status" value="1"/>
</dbReference>
<feature type="signal peptide" evidence="2">
    <location>
        <begin position="1"/>
        <end position="20"/>
    </location>
</feature>
<protein>
    <submittedName>
        <fullName evidence="3">Efflux transporter outer membrane subunit</fullName>
    </submittedName>
</protein>
<sequence length="480" mass="50992">MNTLTLAGTALCTLLLSGCAAGPDFVKPDSGLGGAVLVPRPDYAAGVPATDAAVPSKWWVLFNDPMLTELQARAQDGNLDFKIAVERIEQSRAQLGIAAAQLLPTVAAGAGFAREALSEHGKLAALGAPSSPSNFWQVGFDAGWEIDLWGRAQRAREGAAAALEATVYEREAARVALAAEVGRTYLQLRGTQAQLAIARDNQAVAERILGLTESRRRNGVATEFEMATARAQLATTRGMIPKLAERRNSLLNALALLLGDKPRALDATLGDARDLPPLPASVPLGVPSALARRRPDILRAEAQVHAATAAIGVAKADFYPRLALKGRFGLEAFDSGDLASWDSRFFSVGPTIYLPIFEGGRLKQRLALSESGQKTAALAYRKTVLQAWHEVDNALDAWAAGQEQHAELLEACEQNRQALLAAERGYRNGAADYLTVLTAQRNVLASQGALNDSTTGLTLALVNLYKSLGGGWDLQAGDAR</sequence>
<comment type="similarity">
    <text evidence="1 2">Belongs to the outer membrane factor (OMF) (TC 1.B.17) family.</text>
</comment>
<dbReference type="Pfam" id="PF02321">
    <property type="entry name" value="OEP"/>
    <property type="match status" value="2"/>
</dbReference>
<gene>
    <name evidence="3" type="ORF">NX784_06235</name>
</gene>
<keyword evidence="2" id="KW-0472">Membrane</keyword>
<keyword evidence="4" id="KW-1185">Reference proteome</keyword>
<reference evidence="3 4" key="1">
    <citation type="submission" date="2022-08" db="EMBL/GenBank/DDBJ databases">
        <title>Reclassification of Massilia species as members of the genera Telluria, Duganella, Pseudoduganella, Mokoshia gen. nov. and Zemynaea gen. nov. using orthogonal and non-orthogonal genome-based approaches.</title>
        <authorList>
            <person name="Bowman J.P."/>
        </authorList>
    </citation>
    <scope>NUCLEOTIDE SEQUENCE [LARGE SCALE GENOMIC DNA]</scope>
    <source>
        <strain evidence="3 4">JCM 31316</strain>
    </source>
</reference>
<accession>A0ABT1ZMP8</accession>
<proteinExistence type="inferred from homology"/>
<keyword evidence="2" id="KW-1134">Transmembrane beta strand</keyword>
<dbReference type="NCBIfam" id="TIGR01845">
    <property type="entry name" value="outer_NodT"/>
    <property type="match status" value="1"/>
</dbReference>
<keyword evidence="2" id="KW-0732">Signal</keyword>
<name>A0ABT1ZMP8_9BURK</name>
<feature type="chain" id="PRO_5044991378" evidence="2">
    <location>
        <begin position="21"/>
        <end position="480"/>
    </location>
</feature>
<keyword evidence="2" id="KW-0812">Transmembrane</keyword>
<organism evidence="3 4">
    <name type="scientific">Massilia pinisoli</name>
    <dbReference type="NCBI Taxonomy" id="1772194"/>
    <lineage>
        <taxon>Bacteria</taxon>
        <taxon>Pseudomonadati</taxon>
        <taxon>Pseudomonadota</taxon>
        <taxon>Betaproteobacteria</taxon>
        <taxon>Burkholderiales</taxon>
        <taxon>Oxalobacteraceae</taxon>
        <taxon>Telluria group</taxon>
        <taxon>Massilia</taxon>
    </lineage>
</organism>
<dbReference type="Proteomes" id="UP001204151">
    <property type="component" value="Unassembled WGS sequence"/>
</dbReference>
<comment type="subcellular location">
    <subcellularLocation>
        <location evidence="2">Cell membrane</location>
        <topology evidence="2">Lipid-anchor</topology>
    </subcellularLocation>
</comment>
<dbReference type="PANTHER" id="PTHR30203">
    <property type="entry name" value="OUTER MEMBRANE CATION EFFLUX PROTEIN"/>
    <property type="match status" value="1"/>
</dbReference>